<dbReference type="GO" id="GO:0000209">
    <property type="term" value="P:protein polyubiquitination"/>
    <property type="evidence" value="ECO:0007669"/>
    <property type="project" value="TreeGrafter"/>
</dbReference>
<dbReference type="Gene3D" id="2.120.10.30">
    <property type="entry name" value="TolB, C-terminal domain"/>
    <property type="match status" value="1"/>
</dbReference>
<feature type="repeat" description="NHL" evidence="2">
    <location>
        <begin position="261"/>
        <end position="304"/>
    </location>
</feature>
<dbReference type="AlphaFoldDB" id="A0A9E4NPG2"/>
<reference evidence="3" key="1">
    <citation type="journal article" date="2021" name="Proc. Natl. Acad. Sci. U.S.A.">
        <title>Global biogeography of chemosynthetic symbionts reveals both localized and globally distributed symbiont groups. .</title>
        <authorList>
            <person name="Osvatic J.T."/>
            <person name="Wilkins L.G.E."/>
            <person name="Leibrecht L."/>
            <person name="Leray M."/>
            <person name="Zauner S."/>
            <person name="Polzin J."/>
            <person name="Camacho Y."/>
            <person name="Gros O."/>
            <person name="van Gils J.A."/>
            <person name="Eisen J.A."/>
            <person name="Petersen J.M."/>
            <person name="Yuen B."/>
        </authorList>
    </citation>
    <scope>NUCLEOTIDE SEQUENCE</scope>
    <source>
        <strain evidence="3">MAGclacostrist055</strain>
    </source>
</reference>
<sequence>MKHLFLIISFCLIQACAETPKSLYLNLSNGDAAGKLEVWPKSGEVPRYAYAGELTGQNNFRTSPDHQPSRTLKFLSWIVGLDPARAEQPVILQRPQGGNVDKQGRIYVSDVSRQAVFVFDPVEGELHVWEWAEKSKRFLSPVGLAIREDGEVLVADSELGRVVRLSPDGKPMGVFGDGDLQRPTGVALDHASGWVYVADTRANDIKIYDSQGNLIGKFGNAGDEAGQLNSPTYITVSDGRVYVTDTLNARIQVFDTQGRWLQLIGERGHYIGNLNRPKGIAVSREGLLYVAESYYDYLLVFDSNGEFLMPIGGPGSQPGEFMLPAGVWLDEHGRVYVSDMLNGRISIFQFLGADT</sequence>
<dbReference type="InterPro" id="IPR011042">
    <property type="entry name" value="6-blade_b-propeller_TolB-like"/>
</dbReference>
<dbReference type="Proteomes" id="UP000886674">
    <property type="component" value="Unassembled WGS sequence"/>
</dbReference>
<dbReference type="PANTHER" id="PTHR24104">
    <property type="entry name" value="E3 UBIQUITIN-PROTEIN LIGASE NHLRC1-RELATED"/>
    <property type="match status" value="1"/>
</dbReference>
<evidence type="ECO:0000256" key="2">
    <source>
        <dbReference type="PROSITE-ProRule" id="PRU00504"/>
    </source>
</evidence>
<dbReference type="PANTHER" id="PTHR24104:SF25">
    <property type="entry name" value="PROTEIN LIN-41"/>
    <property type="match status" value="1"/>
</dbReference>
<dbReference type="GO" id="GO:0008270">
    <property type="term" value="F:zinc ion binding"/>
    <property type="evidence" value="ECO:0007669"/>
    <property type="project" value="UniProtKB-KW"/>
</dbReference>
<dbReference type="InterPro" id="IPR050952">
    <property type="entry name" value="TRIM-NHL_E3_ligases"/>
</dbReference>
<feature type="repeat" description="NHL" evidence="2">
    <location>
        <begin position="138"/>
        <end position="168"/>
    </location>
</feature>
<keyword evidence="1" id="KW-0677">Repeat</keyword>
<dbReference type="PROSITE" id="PS51257">
    <property type="entry name" value="PROKAR_LIPOPROTEIN"/>
    <property type="match status" value="1"/>
</dbReference>
<evidence type="ECO:0000256" key="1">
    <source>
        <dbReference type="ARBA" id="ARBA00022737"/>
    </source>
</evidence>
<accession>A0A9E4NPG2</accession>
<dbReference type="GO" id="GO:0061630">
    <property type="term" value="F:ubiquitin protein ligase activity"/>
    <property type="evidence" value="ECO:0007669"/>
    <property type="project" value="TreeGrafter"/>
</dbReference>
<comment type="caution">
    <text evidence="3">The sequence shown here is derived from an EMBL/GenBank/DDBJ whole genome shotgun (WGS) entry which is preliminary data.</text>
</comment>
<feature type="repeat" description="NHL" evidence="2">
    <location>
        <begin position="173"/>
        <end position="211"/>
    </location>
</feature>
<gene>
    <name evidence="3" type="ORF">JAY77_22760</name>
</gene>
<dbReference type="Pfam" id="PF01436">
    <property type="entry name" value="NHL"/>
    <property type="match status" value="1"/>
</dbReference>
<dbReference type="GO" id="GO:0043161">
    <property type="term" value="P:proteasome-mediated ubiquitin-dependent protein catabolic process"/>
    <property type="evidence" value="ECO:0007669"/>
    <property type="project" value="TreeGrafter"/>
</dbReference>
<protein>
    <submittedName>
        <fullName evidence="3">6-bladed beta-propeller</fullName>
    </submittedName>
</protein>
<dbReference type="Pfam" id="PF17170">
    <property type="entry name" value="DUF5128"/>
    <property type="match status" value="1"/>
</dbReference>
<dbReference type="SUPFAM" id="SSF101898">
    <property type="entry name" value="NHL repeat"/>
    <property type="match status" value="1"/>
</dbReference>
<dbReference type="EMBL" id="JAEPCR010000177">
    <property type="protein sequence ID" value="MCG7980955.1"/>
    <property type="molecule type" value="Genomic_DNA"/>
</dbReference>
<evidence type="ECO:0000313" key="3">
    <source>
        <dbReference type="EMBL" id="MCG7980955.1"/>
    </source>
</evidence>
<proteinExistence type="predicted"/>
<dbReference type="CDD" id="cd14962">
    <property type="entry name" value="NHL_like_6"/>
    <property type="match status" value="1"/>
</dbReference>
<feature type="repeat" description="NHL" evidence="2">
    <location>
        <begin position="215"/>
        <end position="257"/>
    </location>
</feature>
<dbReference type="Gene3D" id="2.40.10.500">
    <property type="match status" value="1"/>
</dbReference>
<feature type="repeat" description="NHL" evidence="2">
    <location>
        <begin position="311"/>
        <end position="351"/>
    </location>
</feature>
<organism evidence="3 4">
    <name type="scientific">Candidatus Thiodiazotropha taylori</name>
    <dbReference type="NCBI Taxonomy" id="2792791"/>
    <lineage>
        <taxon>Bacteria</taxon>
        <taxon>Pseudomonadati</taxon>
        <taxon>Pseudomonadota</taxon>
        <taxon>Gammaproteobacteria</taxon>
        <taxon>Chromatiales</taxon>
        <taxon>Sedimenticolaceae</taxon>
        <taxon>Candidatus Thiodiazotropha</taxon>
    </lineage>
</organism>
<evidence type="ECO:0000313" key="4">
    <source>
        <dbReference type="Proteomes" id="UP000886674"/>
    </source>
</evidence>
<name>A0A9E4NPG2_9GAMM</name>
<dbReference type="InterPro" id="IPR001258">
    <property type="entry name" value="NHL_repeat"/>
</dbReference>
<dbReference type="PROSITE" id="PS51125">
    <property type="entry name" value="NHL"/>
    <property type="match status" value="5"/>
</dbReference>